<dbReference type="OrthoDB" id="28092at2759"/>
<evidence type="ECO:0000259" key="14">
    <source>
        <dbReference type="Pfam" id="PF13360"/>
    </source>
</evidence>
<dbReference type="PANTHER" id="PTHR21573">
    <property type="entry name" value="ER MEMBRANE PROTEIN COMPLEX SUBUNIT 1"/>
    <property type="match status" value="1"/>
</dbReference>
<evidence type="ECO:0000256" key="11">
    <source>
        <dbReference type="SAM" id="Phobius"/>
    </source>
</evidence>
<protein>
    <recommendedName>
        <fullName evidence="4">ER membrane protein complex subunit 1</fullName>
    </recommendedName>
</protein>
<evidence type="ECO:0000256" key="4">
    <source>
        <dbReference type="ARBA" id="ARBA00020824"/>
    </source>
</evidence>
<dbReference type="InterPro" id="IPR011047">
    <property type="entry name" value="Quinoprotein_ADH-like_sf"/>
</dbReference>
<evidence type="ECO:0000313" key="17">
    <source>
        <dbReference type="Proteomes" id="UP000326924"/>
    </source>
</evidence>
<evidence type="ECO:0000256" key="7">
    <source>
        <dbReference type="ARBA" id="ARBA00022824"/>
    </source>
</evidence>
<accession>A0A5J5EXF8</accession>
<dbReference type="Pfam" id="PF13360">
    <property type="entry name" value="PQQ_2"/>
    <property type="match status" value="1"/>
</dbReference>
<keyword evidence="10" id="KW-0325">Glycoprotein</keyword>
<evidence type="ECO:0000256" key="9">
    <source>
        <dbReference type="ARBA" id="ARBA00023136"/>
    </source>
</evidence>
<evidence type="ECO:0000256" key="3">
    <source>
        <dbReference type="ARBA" id="ARBA00011276"/>
    </source>
</evidence>
<dbReference type="Pfam" id="PF07774">
    <property type="entry name" value="EMC1_C"/>
    <property type="match status" value="1"/>
</dbReference>
<comment type="subunit">
    <text evidence="3">Component of the ER membrane protein complex (EMC).</text>
</comment>
<evidence type="ECO:0000259" key="13">
    <source>
        <dbReference type="Pfam" id="PF07774"/>
    </source>
</evidence>
<evidence type="ECO:0000256" key="5">
    <source>
        <dbReference type="ARBA" id="ARBA00022692"/>
    </source>
</evidence>
<evidence type="ECO:0000256" key="10">
    <source>
        <dbReference type="ARBA" id="ARBA00023180"/>
    </source>
</evidence>
<dbReference type="FunCoup" id="A0A5J5EXF8">
    <property type="interactions" value="845"/>
</dbReference>
<dbReference type="InterPro" id="IPR011678">
    <property type="entry name" value="EMC1_C"/>
</dbReference>
<dbReference type="GO" id="GO:0072546">
    <property type="term" value="C:EMC complex"/>
    <property type="evidence" value="ECO:0007669"/>
    <property type="project" value="InterPro"/>
</dbReference>
<dbReference type="InterPro" id="IPR058545">
    <property type="entry name" value="Beta-prop_EMC1_1st"/>
</dbReference>
<feature type="transmembrane region" description="Helical" evidence="11">
    <location>
        <begin position="910"/>
        <end position="930"/>
    </location>
</feature>
<name>A0A5J5EXF8_9PEZI</name>
<dbReference type="Gene3D" id="2.130.10.10">
    <property type="entry name" value="YVTN repeat-like/Quinoprotein amine dehydrogenase"/>
    <property type="match status" value="1"/>
</dbReference>
<dbReference type="InterPro" id="IPR015943">
    <property type="entry name" value="WD40/YVTN_repeat-like_dom_sf"/>
</dbReference>
<dbReference type="SUPFAM" id="SSF50998">
    <property type="entry name" value="Quinoprotein alcohol dehydrogenase-like"/>
    <property type="match status" value="2"/>
</dbReference>
<sequence>MRLLSRLWLPCLILNVVSVLAIFKDDAYHTDWHIPLIGPSIAASTFFHRPNAESRASLIYTLTTRSILAAINPKDGELVWRQPLAESNGTGIACGGNGIIVSATGSAVASFDAANGRLFWENQFSSKIVDLGVTATNAVVVLFEDGAVRLLKEQTGDVAWEWNFVDSTDVPISLHVAESTVTVALSHISKLHLTTLSLATGREVGSPLSVAGHPDIPSTHRALHGDDVLSWTERSGSILKFMPLAPTPAPAFVDIPQDVIETTVVALKDRIAVHYKTGANSWVDIFTVDAGTAVKHYSLQPKAGAHSAISLSTSGDVTYLVWTSTDETLLYDTNRPEILETYPHPQGQSVNATLAISEVVARLDGSWAMRSFVSSWALGFVGDTHLIRNGEIAWTRPESLSSIVASTWVELLDPTTEGIVEDLNVETHTSIGAAYIHRVKRHLNELAEYGPDWVKALPQRIYNAFLSVENTESERTGKWKDFFGFRKFAVVVTAEGGLAAIDVGKNGEVVWKASLVSPPVKFAGISGIYEVRKGTVAIVAADGEYIEYDAFEGNELLRAELGAPALTSALVDTPSETKAVVVILDNGKSVVLPPSPDLGPVYLSIKESSRLVKGLRVTGLSHHPETTWTFVPPASEEITSVVSRPVHDPVASIGRVLGDRSVIYKYLNQHLLVITTINPTLSTASVYILDAVSGAVLHSATHSGVDTSQPIRVGVSENWVVYSYFGDDDVVSTPGGAAKGYHLVVSELYESEFANDRGSLGQAANVSSLTGAGKPYVLSQSYIFPSPIEAFAVSSTKQGITAREILILLPGTAGIYTLPKRIIDPRRPVGREPDNAEKEEGLFRYQPVIEIDPRSIITHERKVLGLKKMETTPAELESTSIVFAYGLDLFGARLAPSMTFDMLGKGFGKIQLVGTVVALAIGAAVVAPMVRRKQINSRWSAM</sequence>
<feature type="chain" id="PRO_5023932072" description="ER membrane protein complex subunit 1" evidence="12">
    <location>
        <begin position="22"/>
        <end position="942"/>
    </location>
</feature>
<keyword evidence="7" id="KW-0256">Endoplasmic reticulum</keyword>
<keyword evidence="6 12" id="KW-0732">Signal</keyword>
<dbReference type="PANTHER" id="PTHR21573:SF0">
    <property type="entry name" value="ER MEMBRANE PROTEIN COMPLEX SUBUNIT 1"/>
    <property type="match status" value="1"/>
</dbReference>
<reference evidence="16 17" key="1">
    <citation type="submission" date="2019-09" db="EMBL/GenBank/DDBJ databases">
        <title>Draft genome of the ectomycorrhizal ascomycete Sphaerosporella brunnea.</title>
        <authorList>
            <consortium name="DOE Joint Genome Institute"/>
            <person name="Benucci G.M."/>
            <person name="Marozzi G."/>
            <person name="Antonielli L."/>
            <person name="Sanchez S."/>
            <person name="Marco P."/>
            <person name="Wang X."/>
            <person name="Falini L.B."/>
            <person name="Barry K."/>
            <person name="Haridas S."/>
            <person name="Lipzen A."/>
            <person name="Labutti K."/>
            <person name="Grigoriev I.V."/>
            <person name="Murat C."/>
            <person name="Martin F."/>
            <person name="Albertini E."/>
            <person name="Donnini D."/>
            <person name="Bonito G."/>
        </authorList>
    </citation>
    <scope>NUCLEOTIDE SEQUENCE [LARGE SCALE GENOMIC DNA]</scope>
    <source>
        <strain evidence="16 17">Sb_GMNB300</strain>
    </source>
</reference>
<dbReference type="InterPro" id="IPR002372">
    <property type="entry name" value="PQQ_rpt_dom"/>
</dbReference>
<evidence type="ECO:0000313" key="16">
    <source>
        <dbReference type="EMBL" id="KAA8906414.1"/>
    </source>
</evidence>
<evidence type="ECO:0000256" key="12">
    <source>
        <dbReference type="SAM" id="SignalP"/>
    </source>
</evidence>
<feature type="domain" description="ER membrane protein complex subunit 1 C-terminal" evidence="13">
    <location>
        <begin position="716"/>
        <end position="939"/>
    </location>
</feature>
<comment type="caution">
    <text evidence="16">The sequence shown here is derived from an EMBL/GenBank/DDBJ whole genome shotgun (WGS) entry which is preliminary data.</text>
</comment>
<dbReference type="InterPro" id="IPR026895">
    <property type="entry name" value="EMC1"/>
</dbReference>
<keyword evidence="8 11" id="KW-1133">Transmembrane helix</keyword>
<organism evidence="16 17">
    <name type="scientific">Sphaerosporella brunnea</name>
    <dbReference type="NCBI Taxonomy" id="1250544"/>
    <lineage>
        <taxon>Eukaryota</taxon>
        <taxon>Fungi</taxon>
        <taxon>Dikarya</taxon>
        <taxon>Ascomycota</taxon>
        <taxon>Pezizomycotina</taxon>
        <taxon>Pezizomycetes</taxon>
        <taxon>Pezizales</taxon>
        <taxon>Pyronemataceae</taxon>
        <taxon>Sphaerosporella</taxon>
    </lineage>
</organism>
<dbReference type="GO" id="GO:0034975">
    <property type="term" value="P:protein folding in endoplasmic reticulum"/>
    <property type="evidence" value="ECO:0007669"/>
    <property type="project" value="TreeGrafter"/>
</dbReference>
<dbReference type="InParanoid" id="A0A5J5EXF8"/>
<evidence type="ECO:0000259" key="15">
    <source>
        <dbReference type="Pfam" id="PF25293"/>
    </source>
</evidence>
<evidence type="ECO:0000256" key="6">
    <source>
        <dbReference type="ARBA" id="ARBA00022729"/>
    </source>
</evidence>
<gene>
    <name evidence="16" type="ORF">FN846DRAFT_796095</name>
</gene>
<evidence type="ECO:0000256" key="1">
    <source>
        <dbReference type="ARBA" id="ARBA00004115"/>
    </source>
</evidence>
<feature type="signal peptide" evidence="12">
    <location>
        <begin position="1"/>
        <end position="21"/>
    </location>
</feature>
<comment type="subcellular location">
    <subcellularLocation>
        <location evidence="1">Endoplasmic reticulum membrane</location>
        <topology evidence="1">Single-pass type I membrane protein</topology>
    </subcellularLocation>
</comment>
<dbReference type="Proteomes" id="UP000326924">
    <property type="component" value="Unassembled WGS sequence"/>
</dbReference>
<keyword evidence="17" id="KW-1185">Reference proteome</keyword>
<dbReference type="EMBL" id="VXIS01000089">
    <property type="protein sequence ID" value="KAA8906414.1"/>
    <property type="molecule type" value="Genomic_DNA"/>
</dbReference>
<dbReference type="AlphaFoldDB" id="A0A5J5EXF8"/>
<feature type="domain" description="EMC1 first beta-propeller" evidence="15">
    <location>
        <begin position="21"/>
        <end position="398"/>
    </location>
</feature>
<keyword evidence="5 11" id="KW-0812">Transmembrane</keyword>
<proteinExistence type="inferred from homology"/>
<evidence type="ECO:0000256" key="2">
    <source>
        <dbReference type="ARBA" id="ARBA00007904"/>
    </source>
</evidence>
<comment type="similarity">
    <text evidence="2">Belongs to the EMC1 family.</text>
</comment>
<keyword evidence="9 11" id="KW-0472">Membrane</keyword>
<dbReference type="Pfam" id="PF25293">
    <property type="entry name" value="Beta-prop_EMC1_N"/>
    <property type="match status" value="1"/>
</dbReference>
<evidence type="ECO:0000256" key="8">
    <source>
        <dbReference type="ARBA" id="ARBA00022989"/>
    </source>
</evidence>
<feature type="domain" description="Pyrrolo-quinoline quinone repeat" evidence="14">
    <location>
        <begin position="495"/>
        <end position="584"/>
    </location>
</feature>